<feature type="transmembrane region" description="Helical" evidence="1">
    <location>
        <begin position="371"/>
        <end position="391"/>
    </location>
</feature>
<dbReference type="InterPro" id="IPR001254">
    <property type="entry name" value="Trypsin_dom"/>
</dbReference>
<dbReference type="Gene3D" id="3.90.70.120">
    <property type="match status" value="1"/>
</dbReference>
<dbReference type="SUPFAM" id="SSF50494">
    <property type="entry name" value="Trypsin-like serine proteases"/>
    <property type="match status" value="1"/>
</dbReference>
<feature type="domain" description="Peptidase S1" evidence="2">
    <location>
        <begin position="85"/>
        <end position="352"/>
    </location>
</feature>
<dbReference type="GO" id="GO:0004252">
    <property type="term" value="F:serine-type endopeptidase activity"/>
    <property type="evidence" value="ECO:0007669"/>
    <property type="project" value="InterPro"/>
</dbReference>
<dbReference type="AlphaFoldDB" id="A0A8K0CVG5"/>
<dbReference type="InterPro" id="IPR009003">
    <property type="entry name" value="Peptidase_S1_PA"/>
</dbReference>
<evidence type="ECO:0000313" key="4">
    <source>
        <dbReference type="Proteomes" id="UP000801492"/>
    </source>
</evidence>
<sequence>MALVNYFQQEPFGILFANNQYVALFFKQGYYYMFDPHDRNLEGSSCESGTACVLKFQTLPNLVVKYLENVITMIDSIKCFAITLVTIGAISKSEQKTLDLGIEMGKGKKHCGATLIHWEYALTTAWCFIESTGPGISIRTVIEQLIEEDVINVCSPVLTRHGFEPVINSLKKIFVHPDYQCVPEVLGTRCLRYYGNDIAVVRLNRSMSEYRQYVFPIRLPSRRFLLTSYLNQCRRGILITGRRIKLARSEYDSCDLIRYISVHPLKERQISINDTSVRREKMFYWEVPSQKDYARYGDQGSPYVCYKRFCNVDTPFQYGLLARIRRYRKEKVVISSFEPVNDHIPFIAEYVPLKSFEMIQCRSGGSQKNPILLIIIYFICSLIICRIFVYINI</sequence>
<keyword evidence="1" id="KW-1133">Transmembrane helix</keyword>
<evidence type="ECO:0000256" key="1">
    <source>
        <dbReference type="SAM" id="Phobius"/>
    </source>
</evidence>
<dbReference type="EMBL" id="VTPC01008784">
    <property type="protein sequence ID" value="KAF2892356.1"/>
    <property type="molecule type" value="Genomic_DNA"/>
</dbReference>
<dbReference type="GO" id="GO:0006508">
    <property type="term" value="P:proteolysis"/>
    <property type="evidence" value="ECO:0007669"/>
    <property type="project" value="InterPro"/>
</dbReference>
<accession>A0A8K0CVG5</accession>
<dbReference type="OrthoDB" id="7916681at2759"/>
<gene>
    <name evidence="3" type="ORF">ILUMI_13816</name>
</gene>
<evidence type="ECO:0000313" key="3">
    <source>
        <dbReference type="EMBL" id="KAF2892356.1"/>
    </source>
</evidence>
<dbReference type="InterPro" id="IPR043504">
    <property type="entry name" value="Peptidase_S1_PA_chymotrypsin"/>
</dbReference>
<dbReference type="Proteomes" id="UP000801492">
    <property type="component" value="Unassembled WGS sequence"/>
</dbReference>
<evidence type="ECO:0000259" key="2">
    <source>
        <dbReference type="PROSITE" id="PS50240"/>
    </source>
</evidence>
<dbReference type="PROSITE" id="PS50240">
    <property type="entry name" value="TRYPSIN_DOM"/>
    <property type="match status" value="1"/>
</dbReference>
<keyword evidence="1" id="KW-0472">Membrane</keyword>
<keyword evidence="4" id="KW-1185">Reference proteome</keyword>
<reference evidence="3" key="1">
    <citation type="submission" date="2019-08" db="EMBL/GenBank/DDBJ databases">
        <title>The genome of the North American firefly Photinus pyralis.</title>
        <authorList>
            <consortium name="Photinus pyralis genome working group"/>
            <person name="Fallon T.R."/>
            <person name="Sander Lower S.E."/>
            <person name="Weng J.-K."/>
        </authorList>
    </citation>
    <scope>NUCLEOTIDE SEQUENCE</scope>
    <source>
        <strain evidence="3">TRF0915ILg1</strain>
        <tissue evidence="3">Whole body</tissue>
    </source>
</reference>
<keyword evidence="1" id="KW-0812">Transmembrane</keyword>
<dbReference type="Gene3D" id="2.40.10.10">
    <property type="entry name" value="Trypsin-like serine proteases"/>
    <property type="match status" value="1"/>
</dbReference>
<name>A0A8K0CVG5_IGNLU</name>
<proteinExistence type="predicted"/>
<organism evidence="3 4">
    <name type="scientific">Ignelater luminosus</name>
    <name type="common">Cucubano</name>
    <name type="synonym">Pyrophorus luminosus</name>
    <dbReference type="NCBI Taxonomy" id="2038154"/>
    <lineage>
        <taxon>Eukaryota</taxon>
        <taxon>Metazoa</taxon>
        <taxon>Ecdysozoa</taxon>
        <taxon>Arthropoda</taxon>
        <taxon>Hexapoda</taxon>
        <taxon>Insecta</taxon>
        <taxon>Pterygota</taxon>
        <taxon>Neoptera</taxon>
        <taxon>Endopterygota</taxon>
        <taxon>Coleoptera</taxon>
        <taxon>Polyphaga</taxon>
        <taxon>Elateriformia</taxon>
        <taxon>Elateroidea</taxon>
        <taxon>Elateridae</taxon>
        <taxon>Agrypninae</taxon>
        <taxon>Pyrophorini</taxon>
        <taxon>Ignelater</taxon>
    </lineage>
</organism>
<dbReference type="Pfam" id="PF00089">
    <property type="entry name" value="Trypsin"/>
    <property type="match status" value="1"/>
</dbReference>
<protein>
    <recommendedName>
        <fullName evidence="2">Peptidase S1 domain-containing protein</fullName>
    </recommendedName>
</protein>
<comment type="caution">
    <text evidence="3">The sequence shown here is derived from an EMBL/GenBank/DDBJ whole genome shotgun (WGS) entry which is preliminary data.</text>
</comment>